<proteinExistence type="predicted"/>
<evidence type="ECO:0000256" key="1">
    <source>
        <dbReference type="SAM" id="MobiDB-lite"/>
    </source>
</evidence>
<feature type="non-terminal residue" evidence="2">
    <location>
        <position position="147"/>
    </location>
</feature>
<accession>A0A653CWT7</accession>
<feature type="compositionally biased region" description="Acidic residues" evidence="1">
    <location>
        <begin position="90"/>
        <end position="99"/>
    </location>
</feature>
<gene>
    <name evidence="2" type="ORF">CALMAC_LOCUS12546</name>
</gene>
<reference evidence="2 3" key="1">
    <citation type="submission" date="2019-01" db="EMBL/GenBank/DDBJ databases">
        <authorList>
            <person name="Sayadi A."/>
        </authorList>
    </citation>
    <scope>NUCLEOTIDE SEQUENCE [LARGE SCALE GENOMIC DNA]</scope>
</reference>
<feature type="region of interest" description="Disordered" evidence="1">
    <location>
        <begin position="73"/>
        <end position="104"/>
    </location>
</feature>
<dbReference type="OrthoDB" id="6781202at2759"/>
<sequence>MPFSRYLTQKELEAAVEEIMREGDNDPDDEIDAVYIPPDVDTLTDEEDINEDMIVRESEEPTDIVGTFELHVPDNTKFPGQPFTLSSAESEWDSSDDESLESKRRRMLATNDRLASTVKWKKGQIEYSHTPISDEFRSCEELKNTLS</sequence>
<evidence type="ECO:0000313" key="2">
    <source>
        <dbReference type="EMBL" id="VEN52385.1"/>
    </source>
</evidence>
<keyword evidence="3" id="KW-1185">Reference proteome</keyword>
<name>A0A653CWT7_CALMS</name>
<protein>
    <submittedName>
        <fullName evidence="2">Uncharacterized protein</fullName>
    </submittedName>
</protein>
<evidence type="ECO:0000313" key="3">
    <source>
        <dbReference type="Proteomes" id="UP000410492"/>
    </source>
</evidence>
<organism evidence="2 3">
    <name type="scientific">Callosobruchus maculatus</name>
    <name type="common">Southern cowpea weevil</name>
    <name type="synonym">Pulse bruchid</name>
    <dbReference type="NCBI Taxonomy" id="64391"/>
    <lineage>
        <taxon>Eukaryota</taxon>
        <taxon>Metazoa</taxon>
        <taxon>Ecdysozoa</taxon>
        <taxon>Arthropoda</taxon>
        <taxon>Hexapoda</taxon>
        <taxon>Insecta</taxon>
        <taxon>Pterygota</taxon>
        <taxon>Neoptera</taxon>
        <taxon>Endopterygota</taxon>
        <taxon>Coleoptera</taxon>
        <taxon>Polyphaga</taxon>
        <taxon>Cucujiformia</taxon>
        <taxon>Chrysomeloidea</taxon>
        <taxon>Chrysomelidae</taxon>
        <taxon>Bruchinae</taxon>
        <taxon>Bruchini</taxon>
        <taxon>Callosobruchus</taxon>
    </lineage>
</organism>
<dbReference type="AlphaFoldDB" id="A0A653CWT7"/>
<dbReference type="EMBL" id="CAACVG010009193">
    <property type="protein sequence ID" value="VEN52385.1"/>
    <property type="molecule type" value="Genomic_DNA"/>
</dbReference>
<dbReference type="Proteomes" id="UP000410492">
    <property type="component" value="Unassembled WGS sequence"/>
</dbReference>